<dbReference type="GO" id="GO:0019143">
    <property type="term" value="F:3-deoxy-manno-octulosonate-8-phosphatase activity"/>
    <property type="evidence" value="ECO:0007669"/>
    <property type="project" value="UniProtKB-EC"/>
</dbReference>
<dbReference type="SFLD" id="SFLDS00003">
    <property type="entry name" value="Haloacid_Dehalogenase"/>
    <property type="match status" value="1"/>
</dbReference>
<dbReference type="PANTHER" id="PTHR21485">
    <property type="entry name" value="HAD SUPERFAMILY MEMBERS CMAS AND KDSC"/>
    <property type="match status" value="1"/>
</dbReference>
<dbReference type="InterPro" id="IPR050793">
    <property type="entry name" value="CMP-NeuNAc_synthase"/>
</dbReference>
<dbReference type="Pfam" id="PF08282">
    <property type="entry name" value="Hydrolase_3"/>
    <property type="match status" value="1"/>
</dbReference>
<dbReference type="CDD" id="cd01630">
    <property type="entry name" value="HAD_KDO-like"/>
    <property type="match status" value="1"/>
</dbReference>
<feature type="binding site" evidence="12">
    <location>
        <position position="32"/>
    </location>
    <ligand>
        <name>Mg(2+)</name>
        <dbReference type="ChEBI" id="CHEBI:18420"/>
    </ligand>
</feature>
<keyword evidence="9 12" id="KW-0460">Magnesium</keyword>
<dbReference type="InterPro" id="IPR036412">
    <property type="entry name" value="HAD-like_sf"/>
</dbReference>
<dbReference type="AlphaFoldDB" id="A0AAC9IVU4"/>
<evidence type="ECO:0000256" key="4">
    <source>
        <dbReference type="ARBA" id="ARBA00011881"/>
    </source>
</evidence>
<dbReference type="GO" id="GO:0009103">
    <property type="term" value="P:lipopolysaccharide biosynthetic process"/>
    <property type="evidence" value="ECO:0007669"/>
    <property type="project" value="UniProtKB-KW"/>
</dbReference>
<keyword evidence="7 12" id="KW-0479">Metal-binding</keyword>
<comment type="cofactor">
    <cofactor evidence="2 12">
        <name>Mg(2+)</name>
        <dbReference type="ChEBI" id="CHEBI:18420"/>
    </cofactor>
</comment>
<feature type="binding site" evidence="12">
    <location>
        <position position="126"/>
    </location>
    <ligand>
        <name>Mg(2+)</name>
        <dbReference type="ChEBI" id="CHEBI:18420"/>
    </ligand>
</feature>
<evidence type="ECO:0000256" key="7">
    <source>
        <dbReference type="ARBA" id="ARBA00022723"/>
    </source>
</evidence>
<feature type="binding site" evidence="12">
    <location>
        <position position="34"/>
    </location>
    <ligand>
        <name>substrate</name>
    </ligand>
</feature>
<dbReference type="Gene3D" id="3.40.50.1000">
    <property type="entry name" value="HAD superfamily/HAD-like"/>
    <property type="match status" value="1"/>
</dbReference>
<evidence type="ECO:0000313" key="14">
    <source>
        <dbReference type="Proteomes" id="UP000182060"/>
    </source>
</evidence>
<dbReference type="SFLD" id="SFLDG01136">
    <property type="entry name" value="C1.6:_Phosphoserine_Phosphatas"/>
    <property type="match status" value="1"/>
</dbReference>
<dbReference type="RefSeq" id="WP_071466981.1">
    <property type="nucleotide sequence ID" value="NZ_CP015016.1"/>
</dbReference>
<organism evidence="13 14">
    <name type="scientific">Polynucleobacter asymbioticus</name>
    <dbReference type="NCBI Taxonomy" id="576611"/>
    <lineage>
        <taxon>Bacteria</taxon>
        <taxon>Pseudomonadati</taxon>
        <taxon>Pseudomonadota</taxon>
        <taxon>Betaproteobacteria</taxon>
        <taxon>Burkholderiales</taxon>
        <taxon>Burkholderiaceae</taxon>
        <taxon>Polynucleobacter</taxon>
    </lineage>
</organism>
<sequence length="190" mass="20691">MPSAFNTHTTNPLAQYPQAWERAAHVKLLVLDVDGVLTNGQVWIGADGKESLKAFDIQDGLGIKLLEQCGIATAIITGRNSKMVLARCEELGIKHVHMGVENKSIALAQVLNSLSLTQNDCAVMGDDWPDLAMMKNAGLKICPAQAHEAVKEYVHYVTIHTGGNSAVREVCDLILKAQNQYDKLLSKARD</sequence>
<dbReference type="InterPro" id="IPR023214">
    <property type="entry name" value="HAD_sf"/>
</dbReference>
<evidence type="ECO:0000313" key="13">
    <source>
        <dbReference type="EMBL" id="APC02076.1"/>
    </source>
</evidence>
<keyword evidence="10" id="KW-0448">Lipopolysaccharide biosynthesis</keyword>
<dbReference type="NCBIfam" id="TIGR01670">
    <property type="entry name" value="KdsC-phosphatas"/>
    <property type="match status" value="1"/>
</dbReference>
<evidence type="ECO:0000256" key="3">
    <source>
        <dbReference type="ARBA" id="ARBA00005893"/>
    </source>
</evidence>
<evidence type="ECO:0000256" key="6">
    <source>
        <dbReference type="ARBA" id="ARBA00020092"/>
    </source>
</evidence>
<dbReference type="SFLD" id="SFLDG01138">
    <property type="entry name" value="C1.6.2:_Deoxy-d-mannose-octulo"/>
    <property type="match status" value="1"/>
</dbReference>
<dbReference type="SUPFAM" id="SSF56784">
    <property type="entry name" value="HAD-like"/>
    <property type="match status" value="1"/>
</dbReference>
<dbReference type="PANTHER" id="PTHR21485:SF6">
    <property type="entry name" value="N-ACYLNEURAMINATE CYTIDYLYLTRANSFERASE-RELATED"/>
    <property type="match status" value="1"/>
</dbReference>
<reference evidence="13" key="1">
    <citation type="journal article" date="2017" name="Appl. Environ. Microbiol.">
        <title>Microdiversification of a pelagic Polynucleobacter species is mainly driven by acquisition of genomic islands from a partially interspecific gene pool.</title>
        <authorList>
            <person name="Hoetzinger M."/>
            <person name="Hahn M.W."/>
            <person name="Jezberova J."/>
            <person name="Schmidt J."/>
            <person name="Koll U."/>
        </authorList>
    </citation>
    <scope>NUCLEOTIDE SEQUENCE</scope>
    <source>
        <strain evidence="13">MWH-RechtKol4</strain>
    </source>
</reference>
<keyword evidence="8" id="KW-0378">Hydrolase</keyword>
<evidence type="ECO:0000256" key="12">
    <source>
        <dbReference type="PIRSR" id="PIRSR006118-2"/>
    </source>
</evidence>
<evidence type="ECO:0000256" key="5">
    <source>
        <dbReference type="ARBA" id="ARBA00013066"/>
    </source>
</evidence>
<evidence type="ECO:0000256" key="2">
    <source>
        <dbReference type="ARBA" id="ARBA00001946"/>
    </source>
</evidence>
<evidence type="ECO:0000256" key="8">
    <source>
        <dbReference type="ARBA" id="ARBA00022801"/>
    </source>
</evidence>
<dbReference type="InterPro" id="IPR010023">
    <property type="entry name" value="KdsC_fam"/>
</dbReference>
<evidence type="ECO:0000256" key="11">
    <source>
        <dbReference type="ARBA" id="ARBA00031051"/>
    </source>
</evidence>
<name>A0AAC9IVU4_9BURK</name>
<accession>A0AAC9IVU4</accession>
<evidence type="ECO:0000256" key="10">
    <source>
        <dbReference type="ARBA" id="ARBA00022985"/>
    </source>
</evidence>
<comment type="subunit">
    <text evidence="4">Homotetramer.</text>
</comment>
<evidence type="ECO:0000256" key="9">
    <source>
        <dbReference type="ARBA" id="ARBA00022842"/>
    </source>
</evidence>
<dbReference type="Proteomes" id="UP000182060">
    <property type="component" value="Chromosome"/>
</dbReference>
<dbReference type="EC" id="3.1.3.45" evidence="5"/>
<dbReference type="GO" id="GO:0008781">
    <property type="term" value="F:N-acylneuraminate cytidylyltransferase activity"/>
    <property type="evidence" value="ECO:0007669"/>
    <property type="project" value="TreeGrafter"/>
</dbReference>
<comment type="catalytic activity">
    <reaction evidence="1">
        <text>3-deoxy-alpha-D-manno-2-octulosonate-8-phosphate + H2O = 3-deoxy-alpha-D-manno-oct-2-ulosonate + phosphate</text>
        <dbReference type="Rhea" id="RHEA:11500"/>
        <dbReference type="ChEBI" id="CHEBI:15377"/>
        <dbReference type="ChEBI" id="CHEBI:43474"/>
        <dbReference type="ChEBI" id="CHEBI:85985"/>
        <dbReference type="ChEBI" id="CHEBI:85986"/>
        <dbReference type="EC" id="3.1.3.45"/>
    </reaction>
</comment>
<dbReference type="FunFam" id="3.40.50.1000:FF:000029">
    <property type="entry name" value="3-deoxy-D-manno-octulosonate 8-phosphate phosphatase KdsC"/>
    <property type="match status" value="1"/>
</dbReference>
<proteinExistence type="inferred from homology"/>
<dbReference type="EMBL" id="CP015017">
    <property type="protein sequence ID" value="APC02076.1"/>
    <property type="molecule type" value="Genomic_DNA"/>
</dbReference>
<comment type="similarity">
    <text evidence="3">Belongs to the KdsC family.</text>
</comment>
<dbReference type="PIRSF" id="PIRSF006118">
    <property type="entry name" value="KDO8-P_Ptase"/>
    <property type="match status" value="1"/>
</dbReference>
<evidence type="ECO:0000256" key="1">
    <source>
        <dbReference type="ARBA" id="ARBA00000898"/>
    </source>
</evidence>
<dbReference type="GO" id="GO:0046872">
    <property type="term" value="F:metal ion binding"/>
    <property type="evidence" value="ECO:0007669"/>
    <property type="project" value="UniProtKB-KW"/>
</dbReference>
<gene>
    <name evidence="13" type="ORF">AOC25_10825</name>
</gene>
<protein>
    <recommendedName>
        <fullName evidence="6">3-deoxy-D-manno-octulosonate 8-phosphate phosphatase KdsC</fullName>
        <ecNumber evidence="5">3.1.3.45</ecNumber>
    </recommendedName>
    <alternativeName>
        <fullName evidence="11">KDO 8-P phosphatase</fullName>
    </alternativeName>
</protein>